<protein>
    <submittedName>
        <fullName evidence="1">Uncharacterized protein</fullName>
    </submittedName>
</protein>
<accession>A0A0E9PAL4</accession>
<proteinExistence type="predicted"/>
<reference evidence="1" key="2">
    <citation type="journal article" date="2015" name="Fish Shellfish Immunol.">
        <title>Early steps in the European eel (Anguilla anguilla)-Vibrio vulnificus interaction in the gills: Role of the RtxA13 toxin.</title>
        <authorList>
            <person name="Callol A."/>
            <person name="Pajuelo D."/>
            <person name="Ebbesson L."/>
            <person name="Teles M."/>
            <person name="MacKenzie S."/>
            <person name="Amaro C."/>
        </authorList>
    </citation>
    <scope>NUCLEOTIDE SEQUENCE</scope>
</reference>
<name>A0A0E9PAL4_ANGAN</name>
<organism evidence="1">
    <name type="scientific">Anguilla anguilla</name>
    <name type="common">European freshwater eel</name>
    <name type="synonym">Muraena anguilla</name>
    <dbReference type="NCBI Taxonomy" id="7936"/>
    <lineage>
        <taxon>Eukaryota</taxon>
        <taxon>Metazoa</taxon>
        <taxon>Chordata</taxon>
        <taxon>Craniata</taxon>
        <taxon>Vertebrata</taxon>
        <taxon>Euteleostomi</taxon>
        <taxon>Actinopterygii</taxon>
        <taxon>Neopterygii</taxon>
        <taxon>Teleostei</taxon>
        <taxon>Anguilliformes</taxon>
        <taxon>Anguillidae</taxon>
        <taxon>Anguilla</taxon>
    </lineage>
</organism>
<reference evidence="1" key="1">
    <citation type="submission" date="2014-11" db="EMBL/GenBank/DDBJ databases">
        <authorList>
            <person name="Amaro Gonzalez C."/>
        </authorList>
    </citation>
    <scope>NUCLEOTIDE SEQUENCE</scope>
</reference>
<dbReference type="EMBL" id="GBXM01106861">
    <property type="protein sequence ID" value="JAH01716.1"/>
    <property type="molecule type" value="Transcribed_RNA"/>
</dbReference>
<dbReference type="AlphaFoldDB" id="A0A0E9PAL4"/>
<evidence type="ECO:0000313" key="1">
    <source>
        <dbReference type="EMBL" id="JAH01716.1"/>
    </source>
</evidence>
<sequence>MSCCCFVCAGNGGLIEVNGTNGTPVGPVPLDSRCQKNNIYILDTLSYNITQCWL</sequence>